<keyword evidence="3 4" id="KW-0505">Motor protein</keyword>
<keyword evidence="5" id="KW-0493">Microtubule</keyword>
<dbReference type="OMA" id="QFFRTCG"/>
<keyword evidence="1 4" id="KW-0547">Nucleotide-binding</keyword>
<evidence type="ECO:0000313" key="9">
    <source>
        <dbReference type="Proteomes" id="UP000001568"/>
    </source>
</evidence>
<dbReference type="SUPFAM" id="SSF52540">
    <property type="entry name" value="P-loop containing nucleoside triphosphate hydrolases"/>
    <property type="match status" value="1"/>
</dbReference>
<dbReference type="PROSITE" id="PS50067">
    <property type="entry name" value="KINESIN_MOTOR_2"/>
    <property type="match status" value="1"/>
</dbReference>
<feature type="non-terminal residue" evidence="8">
    <location>
        <position position="343"/>
    </location>
</feature>
<evidence type="ECO:0000313" key="8">
    <source>
        <dbReference type="EMBL" id="ABO98069.1"/>
    </source>
</evidence>
<dbReference type="GO" id="GO:0005524">
    <property type="term" value="F:ATP binding"/>
    <property type="evidence" value="ECO:0007669"/>
    <property type="project" value="UniProtKB-UniRule"/>
</dbReference>
<feature type="binding site" evidence="4">
    <location>
        <begin position="20"/>
        <end position="27"/>
    </location>
    <ligand>
        <name>ATP</name>
        <dbReference type="ChEBI" id="CHEBI:30616"/>
    </ligand>
</feature>
<keyword evidence="2 4" id="KW-0067">ATP-binding</keyword>
<evidence type="ECO:0000256" key="5">
    <source>
        <dbReference type="RuleBase" id="RU000394"/>
    </source>
</evidence>
<dbReference type="Gene3D" id="3.40.850.10">
    <property type="entry name" value="Kinesin motor domain"/>
    <property type="match status" value="1"/>
</dbReference>
<dbReference type="OrthoDB" id="3176171at2759"/>
<dbReference type="PRINTS" id="PR00380">
    <property type="entry name" value="KINESINHEAVY"/>
</dbReference>
<comment type="similarity">
    <text evidence="4 5">Belongs to the TRAFAC class myosin-kinesin ATPase superfamily. Kinesin family.</text>
</comment>
<dbReference type="InterPro" id="IPR001752">
    <property type="entry name" value="Kinesin_motor_dom"/>
</dbReference>
<dbReference type="GO" id="GO:0005875">
    <property type="term" value="C:microtubule associated complex"/>
    <property type="evidence" value="ECO:0007669"/>
    <property type="project" value="TreeGrafter"/>
</dbReference>
<feature type="non-terminal residue" evidence="8">
    <location>
        <position position="1"/>
    </location>
</feature>
<evidence type="ECO:0000256" key="4">
    <source>
        <dbReference type="PROSITE-ProRule" id="PRU00283"/>
    </source>
</evidence>
<proteinExistence type="inferred from homology"/>
<evidence type="ECO:0000256" key="6">
    <source>
        <dbReference type="SAM" id="MobiDB-lite"/>
    </source>
</evidence>
<keyword evidence="9" id="KW-1185">Reference proteome</keyword>
<evidence type="ECO:0000256" key="1">
    <source>
        <dbReference type="ARBA" id="ARBA00022741"/>
    </source>
</evidence>
<dbReference type="GO" id="GO:0005874">
    <property type="term" value="C:microtubule"/>
    <property type="evidence" value="ECO:0007669"/>
    <property type="project" value="UniProtKB-KW"/>
</dbReference>
<accession>A4S2M6</accession>
<dbReference type="AlphaFoldDB" id="A4S2M6"/>
<dbReference type="HOGENOM" id="CLU_001485_2_0_1"/>
<dbReference type="SMART" id="SM00129">
    <property type="entry name" value="KISc"/>
    <property type="match status" value="1"/>
</dbReference>
<gene>
    <name evidence="8" type="ORF">OSTLU_2187</name>
</gene>
<evidence type="ECO:0000256" key="2">
    <source>
        <dbReference type="ARBA" id="ARBA00022840"/>
    </source>
</evidence>
<name>A4S2M6_OSTLU</name>
<evidence type="ECO:0000259" key="7">
    <source>
        <dbReference type="PROSITE" id="PS50067"/>
    </source>
</evidence>
<dbReference type="GO" id="GO:0003777">
    <property type="term" value="F:microtubule motor activity"/>
    <property type="evidence" value="ECO:0007669"/>
    <property type="project" value="InterPro"/>
</dbReference>
<dbReference type="RefSeq" id="XP_001419776.1">
    <property type="nucleotide sequence ID" value="XM_001419739.1"/>
</dbReference>
<organism evidence="8 9">
    <name type="scientific">Ostreococcus lucimarinus (strain CCE9901)</name>
    <dbReference type="NCBI Taxonomy" id="436017"/>
    <lineage>
        <taxon>Eukaryota</taxon>
        <taxon>Viridiplantae</taxon>
        <taxon>Chlorophyta</taxon>
        <taxon>Mamiellophyceae</taxon>
        <taxon>Mamiellales</taxon>
        <taxon>Bathycoccaceae</taxon>
        <taxon>Ostreococcus</taxon>
    </lineage>
</organism>
<dbReference type="STRING" id="436017.A4S2M6"/>
<dbReference type="GO" id="GO:0051231">
    <property type="term" value="P:spindle elongation"/>
    <property type="evidence" value="ECO:0007669"/>
    <property type="project" value="TreeGrafter"/>
</dbReference>
<dbReference type="PANTHER" id="PTHR47969:SF29">
    <property type="entry name" value="KINESIN-LIKE PROTEIN"/>
    <property type="match status" value="1"/>
</dbReference>
<dbReference type="Gramene" id="ABO98069">
    <property type="protein sequence ID" value="ABO98069"/>
    <property type="gene ID" value="OSTLU_2187"/>
</dbReference>
<evidence type="ECO:0000256" key="3">
    <source>
        <dbReference type="ARBA" id="ARBA00023175"/>
    </source>
</evidence>
<dbReference type="PROSITE" id="PS00411">
    <property type="entry name" value="KINESIN_MOTOR_1"/>
    <property type="match status" value="1"/>
</dbReference>
<sequence>VKALLMKTLDGYASAVFAYGQTGSGKTYTMLGRAGARRGASESASSTRDDVETASTSSPTMNDVGSDDGLIGRSIEYLFDALGREAAGGGEKAPTKVVVSVTSYEIYKEKVIDLLADESSKSLRVRWRSRDGFYVPNLSRRECANAGEALDCVREGAARRRVRSHKMNAESSRSHAVLTVHVERYFGAPRANGGGDRDDDVGASCDDSGDVEITRGKMTFVDLAGSERLKHSGSEDAGSRETSLINKSLFALGKVISILADESRDAKATTPHVPYRDSKLTKLLMDSLGGRSLTLMIACCSANERHVEETIRTLQYAARVTSIVNIPESNTSRTTETIDARAS</sequence>
<dbReference type="KEGG" id="olu:OSTLU_2187"/>
<dbReference type="GeneID" id="5003557"/>
<dbReference type="InterPro" id="IPR036961">
    <property type="entry name" value="Kinesin_motor_dom_sf"/>
</dbReference>
<dbReference type="Proteomes" id="UP000001568">
    <property type="component" value="Chromosome 9"/>
</dbReference>
<reference evidence="8 9" key="1">
    <citation type="journal article" date="2007" name="Proc. Natl. Acad. Sci. U.S.A.">
        <title>The tiny eukaryote Ostreococcus provides genomic insights into the paradox of plankton speciation.</title>
        <authorList>
            <person name="Palenik B."/>
            <person name="Grimwood J."/>
            <person name="Aerts A."/>
            <person name="Rouze P."/>
            <person name="Salamov A."/>
            <person name="Putnam N."/>
            <person name="Dupont C."/>
            <person name="Jorgensen R."/>
            <person name="Derelle E."/>
            <person name="Rombauts S."/>
            <person name="Zhou K."/>
            <person name="Otillar R."/>
            <person name="Merchant S.S."/>
            <person name="Podell S."/>
            <person name="Gaasterland T."/>
            <person name="Napoli C."/>
            <person name="Gendler K."/>
            <person name="Manuell A."/>
            <person name="Tai V."/>
            <person name="Vallon O."/>
            <person name="Piganeau G."/>
            <person name="Jancek S."/>
            <person name="Heijde M."/>
            <person name="Jabbari K."/>
            <person name="Bowler C."/>
            <person name="Lohr M."/>
            <person name="Robbens S."/>
            <person name="Werner G."/>
            <person name="Dubchak I."/>
            <person name="Pazour G.J."/>
            <person name="Ren Q."/>
            <person name="Paulsen I."/>
            <person name="Delwiche C."/>
            <person name="Schmutz J."/>
            <person name="Rokhsar D."/>
            <person name="Van de Peer Y."/>
            <person name="Moreau H."/>
            <person name="Grigoriev I.V."/>
        </authorList>
    </citation>
    <scope>NUCLEOTIDE SEQUENCE [LARGE SCALE GENOMIC DNA]</scope>
    <source>
        <strain evidence="8 9">CCE9901</strain>
    </source>
</reference>
<dbReference type="InterPro" id="IPR027640">
    <property type="entry name" value="Kinesin-like_fam"/>
</dbReference>
<dbReference type="Pfam" id="PF00225">
    <property type="entry name" value="Kinesin"/>
    <property type="match status" value="1"/>
</dbReference>
<dbReference type="eggNOG" id="KOG0243">
    <property type="taxonomic scope" value="Eukaryota"/>
</dbReference>
<dbReference type="GO" id="GO:0007052">
    <property type="term" value="P:mitotic spindle organization"/>
    <property type="evidence" value="ECO:0007669"/>
    <property type="project" value="TreeGrafter"/>
</dbReference>
<dbReference type="InterPro" id="IPR027417">
    <property type="entry name" value="P-loop_NTPase"/>
</dbReference>
<feature type="compositionally biased region" description="Polar residues" evidence="6">
    <location>
        <begin position="53"/>
        <end position="63"/>
    </location>
</feature>
<dbReference type="InterPro" id="IPR019821">
    <property type="entry name" value="Kinesin_motor_CS"/>
</dbReference>
<dbReference type="GO" id="GO:0007018">
    <property type="term" value="P:microtubule-based movement"/>
    <property type="evidence" value="ECO:0007669"/>
    <property type="project" value="InterPro"/>
</dbReference>
<dbReference type="PANTHER" id="PTHR47969">
    <property type="entry name" value="CHROMOSOME-ASSOCIATED KINESIN KIF4A-RELATED"/>
    <property type="match status" value="1"/>
</dbReference>
<protein>
    <recommendedName>
        <fullName evidence="5">Kinesin-like protein</fullName>
    </recommendedName>
</protein>
<dbReference type="GO" id="GO:0008017">
    <property type="term" value="F:microtubule binding"/>
    <property type="evidence" value="ECO:0007669"/>
    <property type="project" value="InterPro"/>
</dbReference>
<feature type="domain" description="Kinesin motor" evidence="7">
    <location>
        <begin position="1"/>
        <end position="323"/>
    </location>
</feature>
<feature type="region of interest" description="Disordered" evidence="6">
    <location>
        <begin position="38"/>
        <end position="65"/>
    </location>
</feature>
<dbReference type="EMBL" id="CP000589">
    <property type="protein sequence ID" value="ABO98069.1"/>
    <property type="molecule type" value="Genomic_DNA"/>
</dbReference>